<name>A0AAV9U192_9PEZI</name>
<keyword evidence="2" id="KW-0648">Protein biosynthesis</keyword>
<comment type="function">
    <text evidence="3">Necessary for protein synthesis in mitochondria. Functions as a ribosome recycling factor in mitochondria.</text>
</comment>
<dbReference type="EMBL" id="JAVHNQ010000014">
    <property type="protein sequence ID" value="KAK6332829.1"/>
    <property type="molecule type" value="Genomic_DNA"/>
</dbReference>
<accession>A0AAV9U192</accession>
<dbReference type="SUPFAM" id="SSF55194">
    <property type="entry name" value="Ribosome recycling factor, RRF"/>
    <property type="match status" value="1"/>
</dbReference>
<dbReference type="InterPro" id="IPR023584">
    <property type="entry name" value="Ribosome_recyc_fac_dom"/>
</dbReference>
<protein>
    <recommendedName>
        <fullName evidence="5">Ribosome recycling factor domain-containing protein</fullName>
    </recommendedName>
</protein>
<feature type="compositionally biased region" description="Basic and acidic residues" evidence="4">
    <location>
        <begin position="63"/>
        <end position="84"/>
    </location>
</feature>
<evidence type="ECO:0000256" key="4">
    <source>
        <dbReference type="SAM" id="MobiDB-lite"/>
    </source>
</evidence>
<organism evidence="6 7">
    <name type="scientific">Orbilia brochopaga</name>
    <dbReference type="NCBI Taxonomy" id="3140254"/>
    <lineage>
        <taxon>Eukaryota</taxon>
        <taxon>Fungi</taxon>
        <taxon>Dikarya</taxon>
        <taxon>Ascomycota</taxon>
        <taxon>Pezizomycotina</taxon>
        <taxon>Orbiliomycetes</taxon>
        <taxon>Orbiliales</taxon>
        <taxon>Orbiliaceae</taxon>
        <taxon>Orbilia</taxon>
    </lineage>
</organism>
<dbReference type="PANTHER" id="PTHR20982:SF3">
    <property type="entry name" value="MITOCHONDRIAL RIBOSOME RECYCLING FACTOR PSEUDO 1"/>
    <property type="match status" value="1"/>
</dbReference>
<dbReference type="GO" id="GO:0043023">
    <property type="term" value="F:ribosomal large subunit binding"/>
    <property type="evidence" value="ECO:0007669"/>
    <property type="project" value="TreeGrafter"/>
</dbReference>
<evidence type="ECO:0000256" key="3">
    <source>
        <dbReference type="ARBA" id="ARBA00024909"/>
    </source>
</evidence>
<evidence type="ECO:0000256" key="2">
    <source>
        <dbReference type="ARBA" id="ARBA00022917"/>
    </source>
</evidence>
<keyword evidence="7" id="KW-1185">Reference proteome</keyword>
<reference evidence="6 7" key="1">
    <citation type="submission" date="2019-10" db="EMBL/GenBank/DDBJ databases">
        <authorList>
            <person name="Palmer J.M."/>
        </authorList>
    </citation>
    <scope>NUCLEOTIDE SEQUENCE [LARGE SCALE GENOMIC DNA]</scope>
    <source>
        <strain evidence="6 7">TWF696</strain>
    </source>
</reference>
<evidence type="ECO:0000313" key="6">
    <source>
        <dbReference type="EMBL" id="KAK6332829.1"/>
    </source>
</evidence>
<comment type="caution">
    <text evidence="6">The sequence shown here is derived from an EMBL/GenBank/DDBJ whole genome shotgun (WGS) entry which is preliminary data.</text>
</comment>
<dbReference type="GO" id="GO:0006412">
    <property type="term" value="P:translation"/>
    <property type="evidence" value="ECO:0007669"/>
    <property type="project" value="UniProtKB-KW"/>
</dbReference>
<sequence length="299" mass="32886">MSLARPLVRRVPLGACRAMNSSALLVQTPTSTNNHLTPRRPPTAQTPRRFSTARTALKKNTRGGRDAHHDGEHYFSKKDRREPPSPHSAAAAAADANNPDDPYDFTKFDESIKHAADSCRHEMTHIKAFSGRVDPTAVEGLVVTITQGKKEGGGGAVGEVKMKLGELAHVAPKGRELILTVNDESFVNHIKNALLSQMSLNPQPVPSMPNILKIPIPMPTAESRQHTASLVQKAGQKWLDKLQHIRASQMTHLDRLSKAGKARPDDCRKAEKKAQEKLDRTNKELKALIEKAKQEVVQS</sequence>
<feature type="compositionally biased region" description="Polar residues" evidence="4">
    <location>
        <begin position="26"/>
        <end position="36"/>
    </location>
</feature>
<dbReference type="Proteomes" id="UP001375240">
    <property type="component" value="Unassembled WGS sequence"/>
</dbReference>
<dbReference type="Gene3D" id="1.10.132.20">
    <property type="entry name" value="Ribosome-recycling factor"/>
    <property type="match status" value="1"/>
</dbReference>
<comment type="similarity">
    <text evidence="1">Belongs to the RRF family.</text>
</comment>
<proteinExistence type="inferred from homology"/>
<feature type="domain" description="Ribosome recycling factor" evidence="5">
    <location>
        <begin position="125"/>
        <end position="296"/>
    </location>
</feature>
<gene>
    <name evidence="6" type="ORF">TWF696_002851</name>
</gene>
<dbReference type="InterPro" id="IPR036191">
    <property type="entry name" value="RRF_sf"/>
</dbReference>
<evidence type="ECO:0000259" key="5">
    <source>
        <dbReference type="Pfam" id="PF01765"/>
    </source>
</evidence>
<evidence type="ECO:0000313" key="7">
    <source>
        <dbReference type="Proteomes" id="UP001375240"/>
    </source>
</evidence>
<dbReference type="GO" id="GO:0005739">
    <property type="term" value="C:mitochondrion"/>
    <property type="evidence" value="ECO:0007669"/>
    <property type="project" value="TreeGrafter"/>
</dbReference>
<feature type="region of interest" description="Disordered" evidence="4">
    <location>
        <begin position="253"/>
        <end position="279"/>
    </location>
</feature>
<feature type="region of interest" description="Disordered" evidence="4">
    <location>
        <begin position="26"/>
        <end position="105"/>
    </location>
</feature>
<dbReference type="PANTHER" id="PTHR20982">
    <property type="entry name" value="RIBOSOME RECYCLING FACTOR"/>
    <property type="match status" value="1"/>
</dbReference>
<dbReference type="AlphaFoldDB" id="A0AAV9U192"/>
<dbReference type="InterPro" id="IPR002661">
    <property type="entry name" value="Ribosome_recyc_fac"/>
</dbReference>
<dbReference type="Pfam" id="PF01765">
    <property type="entry name" value="RRF"/>
    <property type="match status" value="1"/>
</dbReference>
<evidence type="ECO:0000256" key="1">
    <source>
        <dbReference type="ARBA" id="ARBA00005912"/>
    </source>
</evidence>
<feature type="compositionally biased region" description="Low complexity" evidence="4">
    <location>
        <begin position="87"/>
        <end position="100"/>
    </location>
</feature>
<dbReference type="Gene3D" id="3.30.1360.40">
    <property type="match status" value="1"/>
</dbReference>